<comment type="caution">
    <text evidence="8">The sequence shown here is derived from an EMBL/GenBank/DDBJ whole genome shotgun (WGS) entry which is preliminary data.</text>
</comment>
<accession>A0A917IRG3</accession>
<dbReference type="InterPro" id="IPR012944">
    <property type="entry name" value="SusD_RagB_dom"/>
</dbReference>
<organism evidence="8 9">
    <name type="scientific">Filimonas zeae</name>
    <dbReference type="NCBI Taxonomy" id="1737353"/>
    <lineage>
        <taxon>Bacteria</taxon>
        <taxon>Pseudomonadati</taxon>
        <taxon>Bacteroidota</taxon>
        <taxon>Chitinophagia</taxon>
        <taxon>Chitinophagales</taxon>
        <taxon>Chitinophagaceae</taxon>
        <taxon>Filimonas</taxon>
    </lineage>
</organism>
<keyword evidence="4" id="KW-0472">Membrane</keyword>
<dbReference type="AlphaFoldDB" id="A0A917IRG3"/>
<keyword evidence="3" id="KW-0732">Signal</keyword>
<reference evidence="8" key="1">
    <citation type="journal article" date="2014" name="Int. J. Syst. Evol. Microbiol.">
        <title>Complete genome sequence of Corynebacterium casei LMG S-19264T (=DSM 44701T), isolated from a smear-ripened cheese.</title>
        <authorList>
            <consortium name="US DOE Joint Genome Institute (JGI-PGF)"/>
            <person name="Walter F."/>
            <person name="Albersmeier A."/>
            <person name="Kalinowski J."/>
            <person name="Ruckert C."/>
        </authorList>
    </citation>
    <scope>NUCLEOTIDE SEQUENCE</scope>
    <source>
        <strain evidence="8">CGMCC 1.15290</strain>
    </source>
</reference>
<evidence type="ECO:0000256" key="4">
    <source>
        <dbReference type="ARBA" id="ARBA00023136"/>
    </source>
</evidence>
<evidence type="ECO:0000256" key="5">
    <source>
        <dbReference type="ARBA" id="ARBA00023237"/>
    </source>
</evidence>
<dbReference type="SUPFAM" id="SSF48452">
    <property type="entry name" value="TPR-like"/>
    <property type="match status" value="1"/>
</dbReference>
<feature type="domain" description="RagB/SusD" evidence="6">
    <location>
        <begin position="337"/>
        <end position="454"/>
    </location>
</feature>
<dbReference type="Proteomes" id="UP000627292">
    <property type="component" value="Unassembled WGS sequence"/>
</dbReference>
<comment type="subcellular location">
    <subcellularLocation>
        <location evidence="1">Cell outer membrane</location>
    </subcellularLocation>
</comment>
<dbReference type="RefSeq" id="WP_188950836.1">
    <property type="nucleotide sequence ID" value="NZ_BMIB01000001.1"/>
</dbReference>
<evidence type="ECO:0000256" key="1">
    <source>
        <dbReference type="ARBA" id="ARBA00004442"/>
    </source>
</evidence>
<evidence type="ECO:0000313" key="8">
    <source>
        <dbReference type="EMBL" id="GGH61055.1"/>
    </source>
</evidence>
<keyword evidence="9" id="KW-1185">Reference proteome</keyword>
<dbReference type="EMBL" id="BMIB01000001">
    <property type="protein sequence ID" value="GGH61055.1"/>
    <property type="molecule type" value="Genomic_DNA"/>
</dbReference>
<dbReference type="InterPro" id="IPR011990">
    <property type="entry name" value="TPR-like_helical_dom_sf"/>
</dbReference>
<keyword evidence="5" id="KW-0998">Cell outer membrane</keyword>
<protein>
    <recommendedName>
        <fullName evidence="10">SusD family protein</fullName>
    </recommendedName>
</protein>
<evidence type="ECO:0000313" key="9">
    <source>
        <dbReference type="Proteomes" id="UP000627292"/>
    </source>
</evidence>
<dbReference type="Gene3D" id="1.25.40.390">
    <property type="match status" value="2"/>
</dbReference>
<sequence length="456" mass="50972">MTKYIVYLSVAVAAIGSFSCRKYVEVEQPNQRVLKYTSDYQALLNNVTVFEGGYNMPMLSESDVDAGNSTAVQNRLTNELGNIYTWAADYYTGAQTDGVWTQQYNVIYECNAIVNGVMSSLNGTDAQKQTIYAEALAQRAYTYLMLLNMYAPVYNQATASTDLGLPLLLSPDLFVDLTRSSVQTVYDQILQDVTTALPNLLDHPSNNLHAGKAAGYATLARMYLYMQNYAKAGENAAMALRYQDSLLNLSAFGTTLTGYPRRLQHPELILCKKGARLGFFSLPLSNELLSYFSANDLRYTLYTRDGSNFSPSFTGRGSFKYNLFANDDIAIGVSVPEMMLIQAEGLARNNQPSEAMALVNKLRQKRFKAADYVALSANTGTEALNIVLAERRRELFGTGLRWFDQRRLSREPALATTVTRAFKGNNYTLEPGSNRFVYPIAPYYIQLNPEIQQNKR</sequence>
<evidence type="ECO:0000259" key="6">
    <source>
        <dbReference type="Pfam" id="PF07980"/>
    </source>
</evidence>
<evidence type="ECO:0000256" key="3">
    <source>
        <dbReference type="ARBA" id="ARBA00022729"/>
    </source>
</evidence>
<proteinExistence type="inferred from homology"/>
<evidence type="ECO:0000256" key="2">
    <source>
        <dbReference type="ARBA" id="ARBA00006275"/>
    </source>
</evidence>
<name>A0A917IRG3_9BACT</name>
<dbReference type="Pfam" id="PF07980">
    <property type="entry name" value="SusD_RagB"/>
    <property type="match status" value="1"/>
</dbReference>
<gene>
    <name evidence="8" type="ORF">GCM10011379_09630</name>
</gene>
<feature type="domain" description="SusD-like N-terminal" evidence="7">
    <location>
        <begin position="22"/>
        <end position="224"/>
    </location>
</feature>
<dbReference type="GO" id="GO:0009279">
    <property type="term" value="C:cell outer membrane"/>
    <property type="evidence" value="ECO:0007669"/>
    <property type="project" value="UniProtKB-SubCell"/>
</dbReference>
<evidence type="ECO:0000259" key="7">
    <source>
        <dbReference type="Pfam" id="PF14322"/>
    </source>
</evidence>
<evidence type="ECO:0008006" key="10">
    <source>
        <dbReference type="Google" id="ProtNLM"/>
    </source>
</evidence>
<comment type="similarity">
    <text evidence="2">Belongs to the SusD family.</text>
</comment>
<reference evidence="8" key="2">
    <citation type="submission" date="2020-09" db="EMBL/GenBank/DDBJ databases">
        <authorList>
            <person name="Sun Q."/>
            <person name="Zhou Y."/>
        </authorList>
    </citation>
    <scope>NUCLEOTIDE SEQUENCE</scope>
    <source>
        <strain evidence="8">CGMCC 1.15290</strain>
    </source>
</reference>
<dbReference type="PROSITE" id="PS51257">
    <property type="entry name" value="PROKAR_LIPOPROTEIN"/>
    <property type="match status" value="1"/>
</dbReference>
<dbReference type="InterPro" id="IPR033985">
    <property type="entry name" value="SusD-like_N"/>
</dbReference>
<dbReference type="Pfam" id="PF14322">
    <property type="entry name" value="SusD-like_3"/>
    <property type="match status" value="1"/>
</dbReference>